<comment type="cofactor">
    <cofactor evidence="8">
        <name>Mg(2+)</name>
        <dbReference type="ChEBI" id="CHEBI:18420"/>
    </cofactor>
</comment>
<feature type="domain" description="Radical SAM core" evidence="9">
    <location>
        <begin position="19"/>
        <end position="247"/>
    </location>
</feature>
<evidence type="ECO:0000256" key="3">
    <source>
        <dbReference type="ARBA" id="ARBA00022723"/>
    </source>
</evidence>
<protein>
    <recommendedName>
        <fullName evidence="8">7-carboxy-7-deazaguanine synthase</fullName>
        <shortName evidence="8">CDG synthase</shortName>
        <ecNumber evidence="8">4.3.99.3</ecNumber>
    </recommendedName>
    <alternativeName>
        <fullName evidence="8">Queuosine biosynthesis protein QueE</fullName>
    </alternativeName>
</protein>
<comment type="catalytic activity">
    <reaction evidence="8">
        <text>6-carboxy-5,6,7,8-tetrahydropterin + H(+) = 7-carboxy-7-carbaguanine + NH4(+)</text>
        <dbReference type="Rhea" id="RHEA:27974"/>
        <dbReference type="ChEBI" id="CHEBI:15378"/>
        <dbReference type="ChEBI" id="CHEBI:28938"/>
        <dbReference type="ChEBI" id="CHEBI:61032"/>
        <dbReference type="ChEBI" id="CHEBI:61036"/>
        <dbReference type="EC" id="4.3.99.3"/>
    </reaction>
</comment>
<dbReference type="GO" id="GO:1904047">
    <property type="term" value="F:S-adenosyl-L-methionine binding"/>
    <property type="evidence" value="ECO:0007669"/>
    <property type="project" value="UniProtKB-UniRule"/>
</dbReference>
<dbReference type="GO" id="GO:0016840">
    <property type="term" value="F:carbon-nitrogen lyase activity"/>
    <property type="evidence" value="ECO:0007669"/>
    <property type="project" value="UniProtKB-UniRule"/>
</dbReference>
<comment type="pathway">
    <text evidence="8">Purine metabolism; 7-cyano-7-deazaguanine biosynthesis.</text>
</comment>
<evidence type="ECO:0000256" key="5">
    <source>
        <dbReference type="ARBA" id="ARBA00023004"/>
    </source>
</evidence>
<evidence type="ECO:0000256" key="4">
    <source>
        <dbReference type="ARBA" id="ARBA00022842"/>
    </source>
</evidence>
<dbReference type="UniPathway" id="UPA00391"/>
<evidence type="ECO:0000256" key="7">
    <source>
        <dbReference type="ARBA" id="ARBA00023239"/>
    </source>
</evidence>
<feature type="binding site" evidence="8">
    <location>
        <position position="28"/>
    </location>
    <ligand>
        <name>substrate</name>
    </ligand>
</feature>
<dbReference type="KEGG" id="dca:Desca_1348"/>
<dbReference type="InterPro" id="IPR013785">
    <property type="entry name" value="Aldolase_TIM"/>
</dbReference>
<comment type="caution">
    <text evidence="8">Lacks conserved residue(s) required for the propagation of feature annotation.</text>
</comment>
<feature type="binding site" evidence="8">
    <location>
        <position position="41"/>
    </location>
    <ligand>
        <name>Mg(2+)</name>
        <dbReference type="ChEBI" id="CHEBI:18420"/>
    </ligand>
</feature>
<dbReference type="eggNOG" id="COG0602">
    <property type="taxonomic scope" value="Bacteria"/>
</dbReference>
<dbReference type="STRING" id="868595.Desca_1348"/>
<evidence type="ECO:0000259" key="9">
    <source>
        <dbReference type="PROSITE" id="PS51918"/>
    </source>
</evidence>
<evidence type="ECO:0000313" key="10">
    <source>
        <dbReference type="EMBL" id="AEF94207.1"/>
    </source>
</evidence>
<dbReference type="PROSITE" id="PS51918">
    <property type="entry name" value="RADICAL_SAM"/>
    <property type="match status" value="1"/>
</dbReference>
<dbReference type="PANTHER" id="PTHR42836">
    <property type="entry name" value="7-CARBOXY-7-DEAZAGUANINE SYNTHASE"/>
    <property type="match status" value="1"/>
</dbReference>
<keyword evidence="7 8" id="KW-0456">Lyase</keyword>
<evidence type="ECO:0000256" key="1">
    <source>
        <dbReference type="ARBA" id="ARBA00022485"/>
    </source>
</evidence>
<dbReference type="SFLD" id="SFLDS00029">
    <property type="entry name" value="Radical_SAM"/>
    <property type="match status" value="1"/>
</dbReference>
<dbReference type="Pfam" id="PF04055">
    <property type="entry name" value="Radical_SAM"/>
    <property type="match status" value="1"/>
</dbReference>
<feature type="binding site" evidence="8">
    <location>
        <position position="36"/>
    </location>
    <ligand>
        <name>[4Fe-4S] cluster</name>
        <dbReference type="ChEBI" id="CHEBI:49883"/>
        <note>4Fe-4S-S-AdoMet</note>
    </ligand>
</feature>
<dbReference type="PANTHER" id="PTHR42836:SF1">
    <property type="entry name" value="7-CARBOXY-7-DEAZAGUANINE SYNTHASE"/>
    <property type="match status" value="1"/>
</dbReference>
<keyword evidence="1 8" id="KW-0004">4Fe-4S</keyword>
<dbReference type="InterPro" id="IPR024924">
    <property type="entry name" value="7-CO-7-deazaguanine_synth-like"/>
</dbReference>
<comment type="cofactor">
    <cofactor evidence="8">
        <name>S-adenosyl-L-methionine</name>
        <dbReference type="ChEBI" id="CHEBI:59789"/>
    </cofactor>
    <text evidence="8">Binds 1 S-adenosyl-L-methionine per subunit.</text>
</comment>
<dbReference type="CDD" id="cd01335">
    <property type="entry name" value="Radical_SAM"/>
    <property type="match status" value="1"/>
</dbReference>
<comment type="function">
    <text evidence="8">Catalyzes the complex heterocyclic radical-mediated conversion of 6-carboxy-5,6,7,8-tetrahydropterin (CPH4) to 7-carboxy-7-deazaguanine (CDG), a step common to the biosynthetic pathways of all 7-deazapurine-containing compounds.</text>
</comment>
<dbReference type="EC" id="4.3.99.3" evidence="8"/>
<dbReference type="PIRSF" id="PIRSF000370">
    <property type="entry name" value="QueE"/>
    <property type="match status" value="1"/>
</dbReference>
<keyword evidence="4 8" id="KW-0460">Magnesium</keyword>
<comment type="subunit">
    <text evidence="8">Homodimer.</text>
</comment>
<dbReference type="SUPFAM" id="SSF102114">
    <property type="entry name" value="Radical SAM enzymes"/>
    <property type="match status" value="1"/>
</dbReference>
<feature type="binding site" evidence="8">
    <location>
        <position position="39"/>
    </location>
    <ligand>
        <name>[4Fe-4S] cluster</name>
        <dbReference type="ChEBI" id="CHEBI:49883"/>
        <note>4Fe-4S-S-AdoMet</note>
    </ligand>
</feature>
<organism evidence="10 11">
    <name type="scientific">Desulfotomaculum nigrificans (strain DSM 14880 / VKM B-2319 / CO-1-SRB)</name>
    <name type="common">Desulfotomaculum carboxydivorans</name>
    <dbReference type="NCBI Taxonomy" id="868595"/>
    <lineage>
        <taxon>Bacteria</taxon>
        <taxon>Bacillati</taxon>
        <taxon>Bacillota</taxon>
        <taxon>Clostridia</taxon>
        <taxon>Eubacteriales</taxon>
        <taxon>Desulfotomaculaceae</taxon>
        <taxon>Desulfotomaculum</taxon>
    </lineage>
</organism>
<dbReference type="Gene3D" id="3.20.20.70">
    <property type="entry name" value="Aldolase class I"/>
    <property type="match status" value="1"/>
</dbReference>
<dbReference type="GO" id="GO:0051539">
    <property type="term" value="F:4 iron, 4 sulfur cluster binding"/>
    <property type="evidence" value="ECO:0007669"/>
    <property type="project" value="UniProtKB-UniRule"/>
</dbReference>
<dbReference type="InterPro" id="IPR007197">
    <property type="entry name" value="rSAM"/>
</dbReference>
<feature type="binding site" evidence="8">
    <location>
        <position position="92"/>
    </location>
    <ligand>
        <name>substrate</name>
    </ligand>
</feature>
<accession>F6B586</accession>
<keyword evidence="5 8" id="KW-0408">Iron</keyword>
<name>F6B586_DESCC</name>
<reference evidence="10" key="1">
    <citation type="submission" date="2011-05" db="EMBL/GenBank/DDBJ databases">
        <title>Complete sequence of Desulfotomaculum carboxydivorans CO-1-SRB.</title>
        <authorList>
            <consortium name="US DOE Joint Genome Institute"/>
            <person name="Lucas S."/>
            <person name="Han J."/>
            <person name="Lapidus A."/>
            <person name="Cheng J.-F."/>
            <person name="Goodwin L."/>
            <person name="Pitluck S."/>
            <person name="Peters L."/>
            <person name="Mikhailova N."/>
            <person name="Lu M."/>
            <person name="Han C."/>
            <person name="Tapia R."/>
            <person name="Land M."/>
            <person name="Hauser L."/>
            <person name="Kyrpides N."/>
            <person name="Ivanova N."/>
            <person name="Pagani I."/>
            <person name="Stams A."/>
            <person name="Plugge C."/>
            <person name="Muyzer G."/>
            <person name="Kuever J."/>
            <person name="Parshina S."/>
            <person name="Ivanova A."/>
            <person name="Nazina T."/>
            <person name="Woyke T."/>
        </authorList>
    </citation>
    <scope>NUCLEOTIDE SEQUENCE [LARGE SCALE GENOMIC DNA]</scope>
    <source>
        <strain evidence="10">CO-1-SRB</strain>
    </source>
</reference>
<evidence type="ECO:0000256" key="8">
    <source>
        <dbReference type="HAMAP-Rule" id="MF_00917"/>
    </source>
</evidence>
<dbReference type="AlphaFoldDB" id="F6B586"/>
<proteinExistence type="inferred from homology"/>
<comment type="cofactor">
    <cofactor evidence="8">
        <name>[4Fe-4S] cluster</name>
        <dbReference type="ChEBI" id="CHEBI:49883"/>
    </cofactor>
    <text evidence="8">Binds 1 [4Fe-4S] cluster. The cluster is coordinated with 3 cysteines and an exchangeable S-adenosyl-L-methionine.</text>
</comment>
<dbReference type="InterPro" id="IPR058240">
    <property type="entry name" value="rSAM_sf"/>
</dbReference>
<feature type="binding site" evidence="8">
    <location>
        <begin position="38"/>
        <end position="40"/>
    </location>
    <ligand>
        <name>S-adenosyl-L-methionine</name>
        <dbReference type="ChEBI" id="CHEBI:59789"/>
    </ligand>
</feature>
<dbReference type="GO" id="GO:0000287">
    <property type="term" value="F:magnesium ion binding"/>
    <property type="evidence" value="ECO:0007669"/>
    <property type="project" value="UniProtKB-UniRule"/>
</dbReference>
<dbReference type="GO" id="GO:0008616">
    <property type="term" value="P:tRNA queuosine(34) biosynthetic process"/>
    <property type="evidence" value="ECO:0007669"/>
    <property type="project" value="UniProtKB-UniRule"/>
</dbReference>
<keyword evidence="3 8" id="KW-0479">Metal-binding</keyword>
<dbReference type="HOGENOM" id="CLU_066739_1_0_9"/>
<keyword evidence="11" id="KW-1185">Reference proteome</keyword>
<evidence type="ECO:0000313" key="11">
    <source>
        <dbReference type="Proteomes" id="UP000009226"/>
    </source>
</evidence>
<dbReference type="EMBL" id="CP002736">
    <property type="protein sequence ID" value="AEF94207.1"/>
    <property type="molecule type" value="Genomic_DNA"/>
</dbReference>
<feature type="binding site" evidence="8">
    <location>
        <position position="32"/>
    </location>
    <ligand>
        <name>[4Fe-4S] cluster</name>
        <dbReference type="ChEBI" id="CHEBI:49883"/>
        <note>4Fe-4S-S-AdoMet</note>
    </ligand>
</feature>
<dbReference type="RefSeq" id="WP_013810131.1">
    <property type="nucleotide sequence ID" value="NC_015565.1"/>
</dbReference>
<feature type="binding site" evidence="8">
    <location>
        <position position="94"/>
    </location>
    <ligand>
        <name>S-adenosyl-L-methionine</name>
        <dbReference type="ChEBI" id="CHEBI:59789"/>
    </ligand>
</feature>
<evidence type="ECO:0000256" key="6">
    <source>
        <dbReference type="ARBA" id="ARBA00023014"/>
    </source>
</evidence>
<comment type="similarity">
    <text evidence="8">Belongs to the radical SAM superfamily. 7-carboxy-7-deazaguanine synthase family.</text>
</comment>
<keyword evidence="6 8" id="KW-0411">Iron-sulfur</keyword>
<dbReference type="Proteomes" id="UP000009226">
    <property type="component" value="Chromosome"/>
</dbReference>
<evidence type="ECO:0000256" key="2">
    <source>
        <dbReference type="ARBA" id="ARBA00022691"/>
    </source>
</evidence>
<dbReference type="HAMAP" id="MF_00917">
    <property type="entry name" value="QueE"/>
    <property type="match status" value="1"/>
</dbReference>
<sequence length="247" mass="27634">MPVAYLQEIFSSVQGEGPYVGCRQVFIRFAGCNWCCAYCDTPTEPQPATCVVEKSPGYRDFVNLANPMTPGQVAEIIRQYYNLSWHHSVSLTGGEPLLHTEYIKDLIKHLPSTRRGIFLETNGTLPDRLTEVITGIDIISMDVKLSSATGTPTPWDLHRHFIKVARQRELYVKIVVTAETKVEELQKAGELLQELAPQAVLVLQPVTPNCGVIAPPVSRVLYLQEQALKIIKNVRIIPQTHLMMGQL</sequence>
<keyword evidence="8" id="KW-0671">Queuosine biosynthesis</keyword>
<keyword evidence="2 8" id="KW-0949">S-adenosyl-L-methionine</keyword>
<gene>
    <name evidence="8" type="primary">queE</name>
    <name evidence="10" type="ordered locus">Desca_1348</name>
</gene>
<feature type="binding site" evidence="8">
    <location>
        <begin position="13"/>
        <end position="15"/>
    </location>
    <ligand>
        <name>substrate</name>
    </ligand>
</feature>